<protein>
    <submittedName>
        <fullName evidence="1">Uncharacterized protein</fullName>
    </submittedName>
</protein>
<organism evidence="1 2">
    <name type="scientific">Capillimicrobium parvum</name>
    <dbReference type="NCBI Taxonomy" id="2884022"/>
    <lineage>
        <taxon>Bacteria</taxon>
        <taxon>Bacillati</taxon>
        <taxon>Actinomycetota</taxon>
        <taxon>Thermoleophilia</taxon>
        <taxon>Solirubrobacterales</taxon>
        <taxon>Capillimicrobiaceae</taxon>
        <taxon>Capillimicrobium</taxon>
    </lineage>
</organism>
<evidence type="ECO:0000313" key="1">
    <source>
        <dbReference type="EMBL" id="UGS37180.1"/>
    </source>
</evidence>
<gene>
    <name evidence="1" type="ORF">DSM104329_03595</name>
</gene>
<dbReference type="AlphaFoldDB" id="A0A9E6XZJ1"/>
<reference evidence="1" key="1">
    <citation type="journal article" date="2022" name="Int. J. Syst. Evol. Microbiol.">
        <title>Pseudomonas aegrilactucae sp. nov. and Pseudomonas morbosilactucae sp. nov., pathogens causing bacterial rot of lettuce in Japan.</title>
        <authorList>
            <person name="Sawada H."/>
            <person name="Fujikawa T."/>
            <person name="Satou M."/>
        </authorList>
    </citation>
    <scope>NUCLEOTIDE SEQUENCE</scope>
    <source>
        <strain evidence="1">0166_1</strain>
    </source>
</reference>
<keyword evidence="2" id="KW-1185">Reference proteome</keyword>
<sequence length="99" mass="10334">MTGPRACAYGRVIRTVRDLGAAKLLVSEQARIRHAADALLFCADVVEDAAARAAVSDIQTLCDHLVESGRWTSDRAGQLTDDVWACGPGLASVPVAAAA</sequence>
<proteinExistence type="predicted"/>
<dbReference type="EMBL" id="CP087164">
    <property type="protein sequence ID" value="UGS37180.1"/>
    <property type="molecule type" value="Genomic_DNA"/>
</dbReference>
<name>A0A9E6XZJ1_9ACTN</name>
<dbReference type="KEGG" id="sbae:DSM104329_03595"/>
<dbReference type="Proteomes" id="UP001162834">
    <property type="component" value="Chromosome"/>
</dbReference>
<evidence type="ECO:0000313" key="2">
    <source>
        <dbReference type="Proteomes" id="UP001162834"/>
    </source>
</evidence>
<accession>A0A9E6XZJ1</accession>